<dbReference type="RefSeq" id="WP_355403308.1">
    <property type="nucleotide sequence ID" value="NZ_JBEXPZ010000068.1"/>
</dbReference>
<feature type="compositionally biased region" description="Gly residues" evidence="1">
    <location>
        <begin position="163"/>
        <end position="174"/>
    </location>
</feature>
<dbReference type="PRINTS" id="PR00420">
    <property type="entry name" value="RNGMNOXGNASE"/>
</dbReference>
<comment type="caution">
    <text evidence="3">The sequence shown here is derived from an EMBL/GenBank/DDBJ whole genome shotgun (WGS) entry which is preliminary data.</text>
</comment>
<keyword evidence="3" id="KW-0560">Oxidoreductase</keyword>
<evidence type="ECO:0000256" key="1">
    <source>
        <dbReference type="SAM" id="MobiDB-lite"/>
    </source>
</evidence>
<accession>A0ABV2V8V6</accession>
<proteinExistence type="predicted"/>
<protein>
    <submittedName>
        <fullName evidence="3">FAD-dependent monooxygenase</fullName>
    </submittedName>
</protein>
<feature type="domain" description="FAD-binding" evidence="2">
    <location>
        <begin position="2"/>
        <end position="152"/>
    </location>
</feature>
<name>A0ABV2V8V6_9ACTN</name>
<dbReference type="EMBL" id="JBEXPZ010000068">
    <property type="protein sequence ID" value="MET9850253.1"/>
    <property type="molecule type" value="Genomic_DNA"/>
</dbReference>
<dbReference type="PANTHER" id="PTHR42685">
    <property type="entry name" value="GERANYLGERANYL DIPHOSPHATE REDUCTASE"/>
    <property type="match status" value="1"/>
</dbReference>
<dbReference type="SUPFAM" id="SSF51905">
    <property type="entry name" value="FAD/NAD(P)-binding domain"/>
    <property type="match status" value="1"/>
</dbReference>
<organism evidence="3 4">
    <name type="scientific">Streptomyces ossamyceticus</name>
    <dbReference type="NCBI Taxonomy" id="249581"/>
    <lineage>
        <taxon>Bacteria</taxon>
        <taxon>Bacillati</taxon>
        <taxon>Actinomycetota</taxon>
        <taxon>Actinomycetes</taxon>
        <taxon>Kitasatosporales</taxon>
        <taxon>Streptomycetaceae</taxon>
        <taxon>Streptomyces</taxon>
    </lineage>
</organism>
<keyword evidence="3" id="KW-0503">Monooxygenase</keyword>
<dbReference type="InterPro" id="IPR050407">
    <property type="entry name" value="Geranylgeranyl_reductase"/>
</dbReference>
<dbReference type="InterPro" id="IPR036188">
    <property type="entry name" value="FAD/NAD-bd_sf"/>
</dbReference>
<dbReference type="Proteomes" id="UP001550210">
    <property type="component" value="Unassembled WGS sequence"/>
</dbReference>
<reference evidence="3 4" key="1">
    <citation type="submission" date="2024-06" db="EMBL/GenBank/DDBJ databases">
        <title>The Natural Products Discovery Center: Release of the First 8490 Sequenced Strains for Exploring Actinobacteria Biosynthetic Diversity.</title>
        <authorList>
            <person name="Kalkreuter E."/>
            <person name="Kautsar S.A."/>
            <person name="Yang D."/>
            <person name="Bader C.D."/>
            <person name="Teijaro C.N."/>
            <person name="Fluegel L."/>
            <person name="Davis C.M."/>
            <person name="Simpson J.R."/>
            <person name="Lauterbach L."/>
            <person name="Steele A.D."/>
            <person name="Gui C."/>
            <person name="Meng S."/>
            <person name="Li G."/>
            <person name="Viehrig K."/>
            <person name="Ye F."/>
            <person name="Su P."/>
            <person name="Kiefer A.F."/>
            <person name="Nichols A."/>
            <person name="Cepeda A.J."/>
            <person name="Yan W."/>
            <person name="Fan B."/>
            <person name="Jiang Y."/>
            <person name="Adhikari A."/>
            <person name="Zheng C.-J."/>
            <person name="Schuster L."/>
            <person name="Cowan T.M."/>
            <person name="Smanski M.J."/>
            <person name="Chevrette M.G."/>
            <person name="De Carvalho L.P.S."/>
            <person name="Shen B."/>
        </authorList>
    </citation>
    <scope>NUCLEOTIDE SEQUENCE [LARGE SCALE GENOMIC DNA]</scope>
    <source>
        <strain evidence="3 4">NPDC006434</strain>
    </source>
</reference>
<feature type="region of interest" description="Disordered" evidence="1">
    <location>
        <begin position="146"/>
        <end position="197"/>
    </location>
</feature>
<dbReference type="PANTHER" id="PTHR42685:SF19">
    <property type="entry name" value="POSSIBLE OXIDOREDUCTASE"/>
    <property type="match status" value="1"/>
</dbReference>
<dbReference type="Pfam" id="PF01494">
    <property type="entry name" value="FAD_binding_3"/>
    <property type="match status" value="1"/>
</dbReference>
<evidence type="ECO:0000313" key="4">
    <source>
        <dbReference type="Proteomes" id="UP001550210"/>
    </source>
</evidence>
<dbReference type="Gene3D" id="3.50.50.60">
    <property type="entry name" value="FAD/NAD(P)-binding domain"/>
    <property type="match status" value="2"/>
</dbReference>
<evidence type="ECO:0000313" key="3">
    <source>
        <dbReference type="EMBL" id="MET9850253.1"/>
    </source>
</evidence>
<gene>
    <name evidence="3" type="ORF">ABZZ21_38050</name>
</gene>
<sequence length="390" mass="40752">MDLLVVGGGPGGLASALHAARAGLDVAVWEQRAGTVDKACGEGLMPGAVTALAALGVHPPGRALRGIRYVAERHRVDADFAAGPGRGVRRTTLHAALREAVLAAGVRIEQRTARRVEQDDDGVRVDGARAAHLVAADGLHSPIRRALGLDRPRRIRSRHGPGREAGGGGSGRGAEQGSAPGAELGSGREAGRGSRHGLRRHYRLAPWSDHVEVHWAPRAEAYVTPVADDLVGVAVLTAARGSFDDHLAAFPELRERLAGSAPAGPVRGAGPLRQDTSARTAGRVLLVGDAAGYVDALTGEGIALALAQAQAAVRAVVEGDVAGYEREWRRLTRRYRWLTHALLGATRVPPVRGALVPLAQRLPWLFTAAVDVLAGPVRGDRAGVLGPARM</sequence>
<dbReference type="GO" id="GO:0004497">
    <property type="term" value="F:monooxygenase activity"/>
    <property type="evidence" value="ECO:0007669"/>
    <property type="project" value="UniProtKB-KW"/>
</dbReference>
<evidence type="ECO:0000259" key="2">
    <source>
        <dbReference type="Pfam" id="PF01494"/>
    </source>
</evidence>
<keyword evidence="4" id="KW-1185">Reference proteome</keyword>
<dbReference type="InterPro" id="IPR002938">
    <property type="entry name" value="FAD-bd"/>
</dbReference>